<organism evidence="2 3">
    <name type="scientific">Senna tora</name>
    <dbReference type="NCBI Taxonomy" id="362788"/>
    <lineage>
        <taxon>Eukaryota</taxon>
        <taxon>Viridiplantae</taxon>
        <taxon>Streptophyta</taxon>
        <taxon>Embryophyta</taxon>
        <taxon>Tracheophyta</taxon>
        <taxon>Spermatophyta</taxon>
        <taxon>Magnoliopsida</taxon>
        <taxon>eudicotyledons</taxon>
        <taxon>Gunneridae</taxon>
        <taxon>Pentapetalae</taxon>
        <taxon>rosids</taxon>
        <taxon>fabids</taxon>
        <taxon>Fabales</taxon>
        <taxon>Fabaceae</taxon>
        <taxon>Caesalpinioideae</taxon>
        <taxon>Cassia clade</taxon>
        <taxon>Senna</taxon>
    </lineage>
</organism>
<evidence type="ECO:0000313" key="3">
    <source>
        <dbReference type="Proteomes" id="UP000634136"/>
    </source>
</evidence>
<keyword evidence="3" id="KW-1185">Reference proteome</keyword>
<name>A0A834WZE8_9FABA</name>
<accession>A0A834WZE8</accession>
<proteinExistence type="predicted"/>
<feature type="region of interest" description="Disordered" evidence="1">
    <location>
        <begin position="72"/>
        <end position="92"/>
    </location>
</feature>
<comment type="caution">
    <text evidence="2">The sequence shown here is derived from an EMBL/GenBank/DDBJ whole genome shotgun (WGS) entry which is preliminary data.</text>
</comment>
<dbReference type="EMBL" id="JAAIUW010000004">
    <property type="protein sequence ID" value="KAF7834882.1"/>
    <property type="molecule type" value="Genomic_DNA"/>
</dbReference>
<dbReference type="AlphaFoldDB" id="A0A834WZE8"/>
<dbReference type="Proteomes" id="UP000634136">
    <property type="component" value="Unassembled WGS sequence"/>
</dbReference>
<evidence type="ECO:0000256" key="1">
    <source>
        <dbReference type="SAM" id="MobiDB-lite"/>
    </source>
</evidence>
<evidence type="ECO:0000313" key="2">
    <source>
        <dbReference type="EMBL" id="KAF7834882.1"/>
    </source>
</evidence>
<reference evidence="2" key="1">
    <citation type="submission" date="2020-09" db="EMBL/GenBank/DDBJ databases">
        <title>Genome-Enabled Discovery of Anthraquinone Biosynthesis in Senna tora.</title>
        <authorList>
            <person name="Kang S.-H."/>
            <person name="Pandey R.P."/>
            <person name="Lee C.-M."/>
            <person name="Sim J.-S."/>
            <person name="Jeong J.-T."/>
            <person name="Choi B.-S."/>
            <person name="Jung M."/>
            <person name="Ginzburg D."/>
            <person name="Zhao K."/>
            <person name="Won S.Y."/>
            <person name="Oh T.-J."/>
            <person name="Yu Y."/>
            <person name="Kim N.-H."/>
            <person name="Lee O.R."/>
            <person name="Lee T.-H."/>
            <person name="Bashyal P."/>
            <person name="Kim T.-S."/>
            <person name="Lee W.-H."/>
            <person name="Kawkins C."/>
            <person name="Kim C.-K."/>
            <person name="Kim J.S."/>
            <person name="Ahn B.O."/>
            <person name="Rhee S.Y."/>
            <person name="Sohng J.K."/>
        </authorList>
    </citation>
    <scope>NUCLEOTIDE SEQUENCE</scope>
    <source>
        <tissue evidence="2">Leaf</tissue>
    </source>
</reference>
<gene>
    <name evidence="2" type="ORF">G2W53_009741</name>
</gene>
<sequence>MVSEIRPRVLVWNMLRHDPSSSHAMKTPIRPSNPLRFANTTRTNVFQSLAHQVFEIRFRFVTRNMLRHDPRSSHVMTTPFGASNPLRFANTT</sequence>
<protein>
    <submittedName>
        <fullName evidence="2">Uncharacterized protein</fullName>
    </submittedName>
</protein>